<dbReference type="Gene3D" id="4.10.830.40">
    <property type="match status" value="1"/>
</dbReference>
<dbReference type="SUPFAM" id="SSF57850">
    <property type="entry name" value="RING/U-box"/>
    <property type="match status" value="1"/>
</dbReference>
<dbReference type="PROSITE" id="PS00518">
    <property type="entry name" value="ZF_RING_1"/>
    <property type="match status" value="1"/>
</dbReference>
<dbReference type="PANTHER" id="PTHR25462">
    <property type="entry name" value="BONUS, ISOFORM C-RELATED"/>
    <property type="match status" value="1"/>
</dbReference>
<feature type="domain" description="RING-type" evidence="5">
    <location>
        <begin position="25"/>
        <end position="74"/>
    </location>
</feature>
<evidence type="ECO:0000259" key="6">
    <source>
        <dbReference type="PROSITE" id="PS50119"/>
    </source>
</evidence>
<dbReference type="SUPFAM" id="SSF57845">
    <property type="entry name" value="B-box zinc-binding domain"/>
    <property type="match status" value="1"/>
</dbReference>
<dbReference type="InterPro" id="IPR047153">
    <property type="entry name" value="TRIM45/56/19-like"/>
</dbReference>
<proteinExistence type="predicted"/>
<dbReference type="PROSITE" id="PS50089">
    <property type="entry name" value="ZF_RING_2"/>
    <property type="match status" value="1"/>
</dbReference>
<dbReference type="SUPFAM" id="SSF50969">
    <property type="entry name" value="YVTN repeat-like/Quinoprotein amine dehydrogenase"/>
    <property type="match status" value="1"/>
</dbReference>
<evidence type="ECO:0000256" key="1">
    <source>
        <dbReference type="ARBA" id="ARBA00022723"/>
    </source>
</evidence>
<organism evidence="7 8">
    <name type="scientific">Dreissena polymorpha</name>
    <name type="common">Zebra mussel</name>
    <name type="synonym">Mytilus polymorpha</name>
    <dbReference type="NCBI Taxonomy" id="45954"/>
    <lineage>
        <taxon>Eukaryota</taxon>
        <taxon>Metazoa</taxon>
        <taxon>Spiralia</taxon>
        <taxon>Lophotrochozoa</taxon>
        <taxon>Mollusca</taxon>
        <taxon>Bivalvia</taxon>
        <taxon>Autobranchia</taxon>
        <taxon>Heteroconchia</taxon>
        <taxon>Euheterodonta</taxon>
        <taxon>Imparidentia</taxon>
        <taxon>Neoheterodontei</taxon>
        <taxon>Myida</taxon>
        <taxon>Dreissenoidea</taxon>
        <taxon>Dreissenidae</taxon>
        <taxon>Dreissena</taxon>
    </lineage>
</organism>
<dbReference type="PANTHER" id="PTHR25462:SF296">
    <property type="entry name" value="MEIOTIC P26, ISOFORM F"/>
    <property type="match status" value="1"/>
</dbReference>
<dbReference type="InterPro" id="IPR001841">
    <property type="entry name" value="Znf_RING"/>
</dbReference>
<keyword evidence="2 4" id="KW-0863">Zinc-finger</keyword>
<dbReference type="InterPro" id="IPR018957">
    <property type="entry name" value="Znf_C3HC4_RING-type"/>
</dbReference>
<evidence type="ECO:0000313" key="8">
    <source>
        <dbReference type="Proteomes" id="UP000828390"/>
    </source>
</evidence>
<dbReference type="AlphaFoldDB" id="A0A9D4N530"/>
<sequence>MSRKRQPPAGSWEIQRLGSEEALRCPLCLETFETPRALACLHTFCEPCLEYYIQDLKSSVKDGKLDKIQCPICKHQTVPPDVLKHPHAMVKDFPLNHYILPLLDGLTPRGRSRDAARGKRGVNFVQCCGSCTERGRAVEAVAYCQDCEDFQCAECIENHTKIKMLSSHRIIGTDRMANGSETAKSLEKHNICIFHQNQDARFYCANHDVLLCSDCTIARHKACEILTEFEDLGLKIKQGDQQKKLKENMKGLQKGLNDMIEAMRTNNYGLKRESEEIPKRIQNMKAKVIRLFQYLEETADEKILNFKEEYFKRNAEMAYRFKQLLVSIEASNAAMETVLEHGTYQQMFRTFHKLKAQLQEYDDMVKVEKEKLTCVTIQLKMEDALDTVVSALDQLGDVFIQSIKPDLAELPPLLFARREDSFDDLKPELVKTALLKTPDVNITRDCIAATYMDKKLALVFEVKNRTWFSYTLSLVSTDKMEEIHTQDLKRDPKNIICIDSNNLAITFPKGGFIEFYLFTARRKKKPMKLELNHTVKCDIRDTIVTRYNKKEFALSTCNHFGTMTHEGVVQQMFYYSISLRVRETDFWSTQLIVEHIVVDFKKKRVYVAASKPDKLFSFTTRGEVMFDLAFDWPIKCLDLDPEGNVIVCSGTESAGKVSEISPNTGKLLKVVATNETHTPQLTCYNKKGSDFYLIQNGKKTRLDKYRYNINEDEDLFHDD</sequence>
<dbReference type="EMBL" id="JAIWYP010000001">
    <property type="protein sequence ID" value="KAH3887424.1"/>
    <property type="molecule type" value="Genomic_DNA"/>
</dbReference>
<evidence type="ECO:0000256" key="3">
    <source>
        <dbReference type="ARBA" id="ARBA00022833"/>
    </source>
</evidence>
<keyword evidence="1" id="KW-0479">Metal-binding</keyword>
<evidence type="ECO:0000313" key="7">
    <source>
        <dbReference type="EMBL" id="KAH3887424.1"/>
    </source>
</evidence>
<dbReference type="Pfam" id="PF00643">
    <property type="entry name" value="zf-B_box"/>
    <property type="match status" value="1"/>
</dbReference>
<dbReference type="InterPro" id="IPR011044">
    <property type="entry name" value="Quino_amine_DH_bsu"/>
</dbReference>
<evidence type="ECO:0000256" key="4">
    <source>
        <dbReference type="PROSITE-ProRule" id="PRU00024"/>
    </source>
</evidence>
<gene>
    <name evidence="7" type="ORF">DPMN_011441</name>
</gene>
<accession>A0A9D4N530</accession>
<dbReference type="Gene3D" id="3.30.40.10">
    <property type="entry name" value="Zinc/RING finger domain, C3HC4 (zinc finger)"/>
    <property type="match status" value="1"/>
</dbReference>
<name>A0A9D4N530_DREPO</name>
<dbReference type="InterPro" id="IPR013083">
    <property type="entry name" value="Znf_RING/FYVE/PHD"/>
</dbReference>
<reference evidence="7" key="1">
    <citation type="journal article" date="2019" name="bioRxiv">
        <title>The Genome of the Zebra Mussel, Dreissena polymorpha: A Resource for Invasive Species Research.</title>
        <authorList>
            <person name="McCartney M.A."/>
            <person name="Auch B."/>
            <person name="Kono T."/>
            <person name="Mallez S."/>
            <person name="Zhang Y."/>
            <person name="Obille A."/>
            <person name="Becker A."/>
            <person name="Abrahante J.E."/>
            <person name="Garbe J."/>
            <person name="Badalamenti J.P."/>
            <person name="Herman A."/>
            <person name="Mangelson H."/>
            <person name="Liachko I."/>
            <person name="Sullivan S."/>
            <person name="Sone E.D."/>
            <person name="Koren S."/>
            <person name="Silverstein K.A.T."/>
            <person name="Beckman K.B."/>
            <person name="Gohl D.M."/>
        </authorList>
    </citation>
    <scope>NUCLEOTIDE SEQUENCE</scope>
    <source>
        <strain evidence="7">Duluth1</strain>
        <tissue evidence="7">Whole animal</tissue>
    </source>
</reference>
<dbReference type="CDD" id="cd19757">
    <property type="entry name" value="Bbox1"/>
    <property type="match status" value="1"/>
</dbReference>
<keyword evidence="3" id="KW-0862">Zinc</keyword>
<dbReference type="PROSITE" id="PS50119">
    <property type="entry name" value="ZF_BBOX"/>
    <property type="match status" value="1"/>
</dbReference>
<dbReference type="InterPro" id="IPR000315">
    <property type="entry name" value="Znf_B-box"/>
</dbReference>
<keyword evidence="8" id="KW-1185">Reference proteome</keyword>
<reference evidence="7" key="2">
    <citation type="submission" date="2020-11" db="EMBL/GenBank/DDBJ databases">
        <authorList>
            <person name="McCartney M.A."/>
            <person name="Auch B."/>
            <person name="Kono T."/>
            <person name="Mallez S."/>
            <person name="Becker A."/>
            <person name="Gohl D.M."/>
            <person name="Silverstein K.A.T."/>
            <person name="Koren S."/>
            <person name="Bechman K.B."/>
            <person name="Herman A."/>
            <person name="Abrahante J.E."/>
            <person name="Garbe J."/>
        </authorList>
    </citation>
    <scope>NUCLEOTIDE SEQUENCE</scope>
    <source>
        <strain evidence="7">Duluth1</strain>
        <tissue evidence="7">Whole animal</tissue>
    </source>
</reference>
<dbReference type="OrthoDB" id="10250935at2759"/>
<dbReference type="Gene3D" id="3.30.160.60">
    <property type="entry name" value="Classic Zinc Finger"/>
    <property type="match status" value="1"/>
</dbReference>
<feature type="domain" description="B box-type" evidence="6">
    <location>
        <begin position="187"/>
        <end position="221"/>
    </location>
</feature>
<dbReference type="Pfam" id="PF00097">
    <property type="entry name" value="zf-C3HC4"/>
    <property type="match status" value="1"/>
</dbReference>
<dbReference type="InterPro" id="IPR017907">
    <property type="entry name" value="Znf_RING_CS"/>
</dbReference>
<dbReference type="Proteomes" id="UP000828390">
    <property type="component" value="Unassembled WGS sequence"/>
</dbReference>
<evidence type="ECO:0000259" key="5">
    <source>
        <dbReference type="PROSITE" id="PS50089"/>
    </source>
</evidence>
<comment type="caution">
    <text evidence="7">The sequence shown here is derived from an EMBL/GenBank/DDBJ whole genome shotgun (WGS) entry which is preliminary data.</text>
</comment>
<dbReference type="SMART" id="SM00184">
    <property type="entry name" value="RING"/>
    <property type="match status" value="1"/>
</dbReference>
<evidence type="ECO:0000256" key="2">
    <source>
        <dbReference type="ARBA" id="ARBA00022771"/>
    </source>
</evidence>
<dbReference type="GO" id="GO:0008270">
    <property type="term" value="F:zinc ion binding"/>
    <property type="evidence" value="ECO:0007669"/>
    <property type="project" value="UniProtKB-KW"/>
</dbReference>
<protein>
    <submittedName>
        <fullName evidence="7">Uncharacterized protein</fullName>
    </submittedName>
</protein>